<gene>
    <name evidence="2" type="ORF">DFJ69_5776</name>
</gene>
<sequence length="206" mass="22442">MTDVPTPDEIRARLHRDIEAEIRLTWATASRPARGMLEAVVCAAQRIVDEITVQRDLAQAERDRLAEQLAEMTALRDNANLDVSRLYVEVERVRALAEDGPDLIPSREILAALREQPTDRHANRVEAEAGALRERLAASEAHVAAVRAVHRPISVTRVRSCDTHGSATVCSGCQQYEALTCAALGCFVWPCATITALDGPAGGEGR</sequence>
<dbReference type="EMBL" id="QTTT01000001">
    <property type="protein sequence ID" value="REF00248.1"/>
    <property type="molecule type" value="Genomic_DNA"/>
</dbReference>
<accession>A0A3D9SXF5</accession>
<evidence type="ECO:0000313" key="3">
    <source>
        <dbReference type="Proteomes" id="UP000256661"/>
    </source>
</evidence>
<dbReference type="Proteomes" id="UP000256661">
    <property type="component" value="Unassembled WGS sequence"/>
</dbReference>
<keyword evidence="1" id="KW-0175">Coiled coil</keyword>
<comment type="caution">
    <text evidence="2">The sequence shown here is derived from an EMBL/GenBank/DDBJ whole genome shotgun (WGS) entry which is preliminary data.</text>
</comment>
<reference evidence="2 3" key="1">
    <citation type="submission" date="2018-08" db="EMBL/GenBank/DDBJ databases">
        <title>Sequencing the genomes of 1000 actinobacteria strains.</title>
        <authorList>
            <person name="Klenk H.-P."/>
        </authorList>
    </citation>
    <scope>NUCLEOTIDE SEQUENCE [LARGE SCALE GENOMIC DNA]</scope>
    <source>
        <strain evidence="2 3">DSM 43927</strain>
    </source>
</reference>
<evidence type="ECO:0000256" key="1">
    <source>
        <dbReference type="SAM" id="Coils"/>
    </source>
</evidence>
<organism evidence="2 3">
    <name type="scientific">Thermomonospora umbrina</name>
    <dbReference type="NCBI Taxonomy" id="111806"/>
    <lineage>
        <taxon>Bacteria</taxon>
        <taxon>Bacillati</taxon>
        <taxon>Actinomycetota</taxon>
        <taxon>Actinomycetes</taxon>
        <taxon>Streptosporangiales</taxon>
        <taxon>Thermomonosporaceae</taxon>
        <taxon>Thermomonospora</taxon>
    </lineage>
</organism>
<proteinExistence type="predicted"/>
<feature type="coiled-coil region" evidence="1">
    <location>
        <begin position="48"/>
        <end position="82"/>
    </location>
</feature>
<evidence type="ECO:0000313" key="2">
    <source>
        <dbReference type="EMBL" id="REF00248.1"/>
    </source>
</evidence>
<name>A0A3D9SXF5_9ACTN</name>
<protein>
    <submittedName>
        <fullName evidence="2">Uncharacterized protein</fullName>
    </submittedName>
</protein>
<keyword evidence="3" id="KW-1185">Reference proteome</keyword>
<dbReference type="RefSeq" id="WP_116025420.1">
    <property type="nucleotide sequence ID" value="NZ_QTTT01000001.1"/>
</dbReference>
<dbReference type="AlphaFoldDB" id="A0A3D9SXF5"/>